<comment type="subcellular location">
    <subcellularLocation>
        <location evidence="1">Membrane</location>
        <topology evidence="1">Multi-pass membrane protein</topology>
    </subcellularLocation>
</comment>
<accession>A0A9W8Y436</accession>
<dbReference type="GO" id="GO:0004932">
    <property type="term" value="F:mating-type factor pheromone receptor activity"/>
    <property type="evidence" value="ECO:0007669"/>
    <property type="project" value="InterPro"/>
</dbReference>
<dbReference type="Pfam" id="PF02076">
    <property type="entry name" value="STE3"/>
    <property type="match status" value="1"/>
</dbReference>
<dbReference type="InterPro" id="IPR001499">
    <property type="entry name" value="GPCR_STE3"/>
</dbReference>
<organism evidence="12 13">
    <name type="scientific">Neocucurbitaria cava</name>
    <dbReference type="NCBI Taxonomy" id="798079"/>
    <lineage>
        <taxon>Eukaryota</taxon>
        <taxon>Fungi</taxon>
        <taxon>Dikarya</taxon>
        <taxon>Ascomycota</taxon>
        <taxon>Pezizomycotina</taxon>
        <taxon>Dothideomycetes</taxon>
        <taxon>Pleosporomycetidae</taxon>
        <taxon>Pleosporales</taxon>
        <taxon>Pleosporineae</taxon>
        <taxon>Cucurbitariaceae</taxon>
        <taxon>Neocucurbitaria</taxon>
    </lineage>
</organism>
<keyword evidence="6" id="KW-0297">G-protein coupled receptor</keyword>
<dbReference type="Proteomes" id="UP001140560">
    <property type="component" value="Unassembled WGS sequence"/>
</dbReference>
<keyword evidence="8" id="KW-0675">Receptor</keyword>
<feature type="transmembrane region" description="Helical" evidence="11">
    <location>
        <begin position="37"/>
        <end position="54"/>
    </location>
</feature>
<protein>
    <submittedName>
        <fullName evidence="12">Uncharacterized protein</fullName>
    </submittedName>
</protein>
<evidence type="ECO:0000256" key="4">
    <source>
        <dbReference type="ARBA" id="ARBA00022692"/>
    </source>
</evidence>
<dbReference type="EMBL" id="JAPEUY010000013">
    <property type="protein sequence ID" value="KAJ4367140.1"/>
    <property type="molecule type" value="Genomic_DNA"/>
</dbReference>
<evidence type="ECO:0000256" key="9">
    <source>
        <dbReference type="ARBA" id="ARBA00023224"/>
    </source>
</evidence>
<evidence type="ECO:0000256" key="7">
    <source>
        <dbReference type="ARBA" id="ARBA00023136"/>
    </source>
</evidence>
<evidence type="ECO:0000256" key="11">
    <source>
        <dbReference type="SAM" id="Phobius"/>
    </source>
</evidence>
<dbReference type="AlphaFoldDB" id="A0A9W8Y436"/>
<dbReference type="GO" id="GO:0005886">
    <property type="term" value="C:plasma membrane"/>
    <property type="evidence" value="ECO:0007669"/>
    <property type="project" value="TreeGrafter"/>
</dbReference>
<proteinExistence type="inferred from homology"/>
<gene>
    <name evidence="12" type="ORF">N0V83_007670</name>
</gene>
<keyword evidence="9" id="KW-0807">Transducer</keyword>
<evidence type="ECO:0000256" key="5">
    <source>
        <dbReference type="ARBA" id="ARBA00022989"/>
    </source>
</evidence>
<reference evidence="12" key="1">
    <citation type="submission" date="2022-10" db="EMBL/GenBank/DDBJ databases">
        <title>Tapping the CABI collections for fungal endophytes: first genome assemblies for Collariella, Neodidymelliopsis, Ascochyta clinopodiicola, Didymella pomorum, Didymosphaeria variabile, Neocosmospora piperis and Neocucurbitaria cava.</title>
        <authorList>
            <person name="Hill R."/>
        </authorList>
    </citation>
    <scope>NUCLEOTIDE SEQUENCE</scope>
    <source>
        <strain evidence="12">IMI 356814</strain>
    </source>
</reference>
<feature type="compositionally biased region" description="Basic and acidic residues" evidence="10">
    <location>
        <begin position="279"/>
        <end position="317"/>
    </location>
</feature>
<evidence type="ECO:0000313" key="13">
    <source>
        <dbReference type="Proteomes" id="UP001140560"/>
    </source>
</evidence>
<comment type="similarity">
    <text evidence="2">Belongs to the G-protein coupled receptor 4 family.</text>
</comment>
<keyword evidence="13" id="KW-1185">Reference proteome</keyword>
<keyword evidence="7 11" id="KW-0472">Membrane</keyword>
<dbReference type="OrthoDB" id="2874149at2759"/>
<evidence type="ECO:0000313" key="12">
    <source>
        <dbReference type="EMBL" id="KAJ4367140.1"/>
    </source>
</evidence>
<keyword evidence="3" id="KW-0589">Pheromone response</keyword>
<dbReference type="PANTHER" id="PTHR28097:SF1">
    <property type="entry name" value="PHEROMONE A FACTOR RECEPTOR"/>
    <property type="match status" value="1"/>
</dbReference>
<evidence type="ECO:0000256" key="1">
    <source>
        <dbReference type="ARBA" id="ARBA00004141"/>
    </source>
</evidence>
<name>A0A9W8Y436_9PLEO</name>
<evidence type="ECO:0000256" key="2">
    <source>
        <dbReference type="ARBA" id="ARBA00011085"/>
    </source>
</evidence>
<feature type="transmembrane region" description="Helical" evidence="11">
    <location>
        <begin position="97"/>
        <end position="114"/>
    </location>
</feature>
<dbReference type="GO" id="GO:0000750">
    <property type="term" value="P:pheromone-dependent signal transduction involved in conjugation with cellular fusion"/>
    <property type="evidence" value="ECO:0007669"/>
    <property type="project" value="TreeGrafter"/>
</dbReference>
<keyword evidence="4 11" id="KW-0812">Transmembrane</keyword>
<sequence>MQLETNTIVALLIYRLYRYRREFHRLITARNTTKSRFIRLFVICLVIILVYLPYSFWVLGNLSSAIQDPYDWSEVHGPNFNTIMKIPAFGQVSVEKWIQVATGYVIFFIFGTGTDSHNSYKKMLLAIGLGKVFPSLYVMRESGSTTPSTFIHARTWGSQLSTKAKSMFSSKNDTRNDSATNTFSGSTRNNSVVMGSVSRLHNVTTEDTLLSAKHEGAQQVSASKGPSFFKRVFLRRSHRRPVLPLFSRSSITEITDTSSSATRSASPGVQAFVWASEDPVPKENRDQDGVHVLREVHQDRHERDVVEKEGKSGDAWA</sequence>
<evidence type="ECO:0000256" key="6">
    <source>
        <dbReference type="ARBA" id="ARBA00023040"/>
    </source>
</evidence>
<keyword evidence="5 11" id="KW-1133">Transmembrane helix</keyword>
<evidence type="ECO:0000256" key="3">
    <source>
        <dbReference type="ARBA" id="ARBA00022507"/>
    </source>
</evidence>
<evidence type="ECO:0000256" key="8">
    <source>
        <dbReference type="ARBA" id="ARBA00023170"/>
    </source>
</evidence>
<evidence type="ECO:0000256" key="10">
    <source>
        <dbReference type="SAM" id="MobiDB-lite"/>
    </source>
</evidence>
<dbReference type="PANTHER" id="PTHR28097">
    <property type="entry name" value="PHEROMONE A FACTOR RECEPTOR"/>
    <property type="match status" value="1"/>
</dbReference>
<feature type="region of interest" description="Disordered" evidence="10">
    <location>
        <begin position="277"/>
        <end position="317"/>
    </location>
</feature>
<comment type="caution">
    <text evidence="12">The sequence shown here is derived from an EMBL/GenBank/DDBJ whole genome shotgun (WGS) entry which is preliminary data.</text>
</comment>